<reference evidence="2 3" key="1">
    <citation type="submission" date="2016-10" db="EMBL/GenBank/DDBJ databases">
        <authorList>
            <person name="de Groot N.N."/>
        </authorList>
    </citation>
    <scope>NUCLEOTIDE SEQUENCE [LARGE SCALE GENOMIC DNA]</scope>
    <source>
        <strain evidence="2 3">DSM 19706</strain>
    </source>
</reference>
<evidence type="ECO:0000256" key="1">
    <source>
        <dbReference type="SAM" id="SignalP"/>
    </source>
</evidence>
<name>A0A1I0BRY4_THASX</name>
<dbReference type="OrthoDB" id="7190313at2"/>
<evidence type="ECO:0000313" key="2">
    <source>
        <dbReference type="EMBL" id="SET09716.1"/>
    </source>
</evidence>
<keyword evidence="3" id="KW-1185">Reference proteome</keyword>
<dbReference type="STRING" id="349064.SAMN05660429_01037"/>
<dbReference type="EMBL" id="FOHK01000004">
    <property type="protein sequence ID" value="SET09716.1"/>
    <property type="molecule type" value="Genomic_DNA"/>
</dbReference>
<protein>
    <submittedName>
        <fullName evidence="2">Uncharacterized protein</fullName>
    </submittedName>
</protein>
<feature type="chain" id="PRO_5011749660" evidence="1">
    <location>
        <begin position="34"/>
        <end position="150"/>
    </location>
</feature>
<organism evidence="2 3">
    <name type="scientific">Thalassotalea agarivorans</name>
    <name type="common">Thalassomonas agarivorans</name>
    <dbReference type="NCBI Taxonomy" id="349064"/>
    <lineage>
        <taxon>Bacteria</taxon>
        <taxon>Pseudomonadati</taxon>
        <taxon>Pseudomonadota</taxon>
        <taxon>Gammaproteobacteria</taxon>
        <taxon>Alteromonadales</taxon>
        <taxon>Colwelliaceae</taxon>
        <taxon>Thalassotalea</taxon>
    </lineage>
</organism>
<proteinExistence type="predicted"/>
<keyword evidence="1" id="KW-0732">Signal</keyword>
<gene>
    <name evidence="2" type="ORF">SAMN05660429_01037</name>
</gene>
<feature type="signal peptide" evidence="1">
    <location>
        <begin position="1"/>
        <end position="33"/>
    </location>
</feature>
<accession>A0A1I0BRY4</accession>
<dbReference type="RefSeq" id="WP_093328241.1">
    <property type="nucleotide sequence ID" value="NZ_AP027363.1"/>
</dbReference>
<dbReference type="Proteomes" id="UP000199308">
    <property type="component" value="Unassembled WGS sequence"/>
</dbReference>
<dbReference type="AlphaFoldDB" id="A0A1I0BRY4"/>
<evidence type="ECO:0000313" key="3">
    <source>
        <dbReference type="Proteomes" id="UP000199308"/>
    </source>
</evidence>
<sequence length="150" mass="16992">MKQSTNKRYVFFTVLALLCVACTPLIGPHSPTAYENATSLKAETLVLLSKANLPYEQHQDEVAEVMLKAEKAYEFVNGVPNNQLSAKQWQILKDPEGDLLGKFFKRWRERGVLSKVLIDEYKKLTAEAFDQIICLEANKEKATDCLPEGR</sequence>